<keyword evidence="13" id="KW-0539">Nucleus</keyword>
<dbReference type="PANTHER" id="PTHR28200">
    <property type="entry name" value="DASH COMPLEX SUBUNIT ASK1"/>
    <property type="match status" value="1"/>
</dbReference>
<feature type="compositionally biased region" description="Low complexity" evidence="16">
    <location>
        <begin position="373"/>
        <end position="415"/>
    </location>
</feature>
<dbReference type="InterPro" id="IPR013964">
    <property type="entry name" value="DASH_Ask1"/>
</dbReference>
<keyword evidence="15" id="KW-0137">Centromere</keyword>
<evidence type="ECO:0000256" key="1">
    <source>
        <dbReference type="ARBA" id="ARBA00004123"/>
    </source>
</evidence>
<dbReference type="GO" id="GO:0051301">
    <property type="term" value="P:cell division"/>
    <property type="evidence" value="ECO:0007669"/>
    <property type="project" value="UniProtKB-KW"/>
</dbReference>
<accession>A0AAV5AMM3</accession>
<feature type="region of interest" description="Disordered" evidence="16">
    <location>
        <begin position="102"/>
        <end position="125"/>
    </location>
</feature>
<feature type="region of interest" description="Disordered" evidence="16">
    <location>
        <begin position="555"/>
        <end position="587"/>
    </location>
</feature>
<proteinExistence type="inferred from homology"/>
<evidence type="ECO:0000256" key="4">
    <source>
        <dbReference type="ARBA" id="ARBA00010731"/>
    </source>
</evidence>
<dbReference type="GO" id="GO:0008608">
    <property type="term" value="P:attachment of spindle microtubules to kinetochore"/>
    <property type="evidence" value="ECO:0007669"/>
    <property type="project" value="InterPro"/>
</dbReference>
<feature type="compositionally biased region" description="Polar residues" evidence="16">
    <location>
        <begin position="252"/>
        <end position="265"/>
    </location>
</feature>
<evidence type="ECO:0000256" key="6">
    <source>
        <dbReference type="ARBA" id="ARBA00022454"/>
    </source>
</evidence>
<keyword evidence="14" id="KW-0131">Cell cycle</keyword>
<dbReference type="GO" id="GO:0072686">
    <property type="term" value="C:mitotic spindle"/>
    <property type="evidence" value="ECO:0007669"/>
    <property type="project" value="InterPro"/>
</dbReference>
<evidence type="ECO:0000256" key="3">
    <source>
        <dbReference type="ARBA" id="ARBA00004629"/>
    </source>
</evidence>
<keyword evidence="10" id="KW-0498">Mitosis</keyword>
<dbReference type="AlphaFoldDB" id="A0AAV5AMM3"/>
<evidence type="ECO:0000256" key="16">
    <source>
        <dbReference type="SAM" id="MobiDB-lite"/>
    </source>
</evidence>
<feature type="region of interest" description="Disordered" evidence="16">
    <location>
        <begin position="451"/>
        <end position="508"/>
    </location>
</feature>
<dbReference type="Pfam" id="PF08655">
    <property type="entry name" value="DASH_Ask1"/>
    <property type="match status" value="1"/>
</dbReference>
<keyword evidence="11" id="KW-0995">Kinetochore</keyword>
<evidence type="ECO:0000313" key="18">
    <source>
        <dbReference type="Proteomes" id="UP001050691"/>
    </source>
</evidence>
<evidence type="ECO:0000256" key="9">
    <source>
        <dbReference type="ARBA" id="ARBA00022701"/>
    </source>
</evidence>
<keyword evidence="18" id="KW-1185">Reference proteome</keyword>
<evidence type="ECO:0000313" key="17">
    <source>
        <dbReference type="EMBL" id="GJJ15854.1"/>
    </source>
</evidence>
<name>A0AAV5AMM3_9AGAM</name>
<keyword evidence="8" id="KW-0132">Cell division</keyword>
<dbReference type="GO" id="GO:0005874">
    <property type="term" value="C:microtubule"/>
    <property type="evidence" value="ECO:0007669"/>
    <property type="project" value="UniProtKB-KW"/>
</dbReference>
<sequence>MDIKPRSSPWTPSYPADIVIPGVDPTASINEQIDRIDQLITIKLQNIDANIARANQLISTKLLPALKRFAEGTEPVREAAKFWKSFFEAAAQVRIPLASDVSLNQTEEETTNLQGEQQEEEEGDTTVQTYEAANTTPLANDSFIHGVPISSTPLIRDNKVHDEEDSWSASIESPFERLHREVQSFTIEEKEKGPFQSDPLSVPLSKPHTDALLPPTRPQPAAPPPLPPLPPLLPEPRSKGKAPLRENILHQNHIASSSRGVSTHQAPRPKTPKNPFTNTRQWNGLVDLRQPTPSRHYTRGRDLSFDDSSDDLIPPGMSPPVTMQFALPPRLRKSPVKLHLSPAKMAAENIKRDFIADAANKRLGSTSRLQQQSRLEPSVSSVVPSLPSSLSKYGYPSSSRISTSISGGTKTSFSSNPSTSQQIDKIMTPAHQVYRSRVGAQPQAATAAAEFINEDEDDNNTVKVPSKDSKPVVMPKSRLLIDDEASLSFDSDSDSSEHNEQNPSNGFLYATQNNAQADDSFSDDGNDSVTEMVRPDDQLHPVIDMFAQFGQQNIDDSFDQDSFSHHEGNEEEETIFGGRQAGQGDRQYNLNLRNDPLIDDSHTGAISLNPFAQVEQSPTPMH</sequence>
<evidence type="ECO:0000256" key="15">
    <source>
        <dbReference type="ARBA" id="ARBA00023328"/>
    </source>
</evidence>
<evidence type="ECO:0000256" key="11">
    <source>
        <dbReference type="ARBA" id="ARBA00022838"/>
    </source>
</evidence>
<protein>
    <recommendedName>
        <fullName evidence="5">DASH complex subunit ASK1</fullName>
    </recommendedName>
</protein>
<dbReference type="GO" id="GO:0044732">
    <property type="term" value="C:mitotic spindle pole body"/>
    <property type="evidence" value="ECO:0007669"/>
    <property type="project" value="TreeGrafter"/>
</dbReference>
<comment type="similarity">
    <text evidence="4">Belongs to the DASH complex ASK1 family.</text>
</comment>
<feature type="region of interest" description="Disordered" evidence="16">
    <location>
        <begin position="187"/>
        <end position="240"/>
    </location>
</feature>
<evidence type="ECO:0000256" key="8">
    <source>
        <dbReference type="ARBA" id="ARBA00022618"/>
    </source>
</evidence>
<keyword evidence="6" id="KW-0158">Chromosome</keyword>
<feature type="region of interest" description="Disordered" evidence="16">
    <location>
        <begin position="601"/>
        <end position="622"/>
    </location>
</feature>
<evidence type="ECO:0000256" key="12">
    <source>
        <dbReference type="ARBA" id="ARBA00023212"/>
    </source>
</evidence>
<dbReference type="Proteomes" id="UP001050691">
    <property type="component" value="Unassembled WGS sequence"/>
</dbReference>
<evidence type="ECO:0000256" key="7">
    <source>
        <dbReference type="ARBA" id="ARBA00022490"/>
    </source>
</evidence>
<feature type="region of interest" description="Disordered" evidence="16">
    <location>
        <begin position="252"/>
        <end position="310"/>
    </location>
</feature>
<reference evidence="17" key="1">
    <citation type="submission" date="2021-10" db="EMBL/GenBank/DDBJ databases">
        <title>De novo Genome Assembly of Clathrus columnatus (Basidiomycota, Fungi) Using Illumina and Nanopore Sequence Data.</title>
        <authorList>
            <person name="Ogiso-Tanaka E."/>
            <person name="Itagaki H."/>
            <person name="Hosoya T."/>
            <person name="Hosaka K."/>
        </authorList>
    </citation>
    <scope>NUCLEOTIDE SEQUENCE</scope>
    <source>
        <strain evidence="17">MO-923</strain>
    </source>
</reference>
<evidence type="ECO:0000256" key="5">
    <source>
        <dbReference type="ARBA" id="ARBA00014520"/>
    </source>
</evidence>
<feature type="region of interest" description="Disordered" evidence="16">
    <location>
        <begin position="365"/>
        <end position="421"/>
    </location>
</feature>
<evidence type="ECO:0000256" key="2">
    <source>
        <dbReference type="ARBA" id="ARBA00004186"/>
    </source>
</evidence>
<keyword evidence="12" id="KW-0206">Cytoskeleton</keyword>
<comment type="caution">
    <text evidence="17">The sequence shown here is derived from an EMBL/GenBank/DDBJ whole genome shotgun (WGS) entry which is preliminary data.</text>
</comment>
<dbReference type="GO" id="GO:0042729">
    <property type="term" value="C:DASH complex"/>
    <property type="evidence" value="ECO:0007669"/>
    <property type="project" value="InterPro"/>
</dbReference>
<evidence type="ECO:0000256" key="14">
    <source>
        <dbReference type="ARBA" id="ARBA00023306"/>
    </source>
</evidence>
<keyword evidence="7" id="KW-0963">Cytoplasm</keyword>
<dbReference type="EMBL" id="BPWL01000011">
    <property type="protein sequence ID" value="GJJ15854.1"/>
    <property type="molecule type" value="Genomic_DNA"/>
</dbReference>
<comment type="subcellular location">
    <subcellularLocation>
        <location evidence="3">Chromosome</location>
        <location evidence="3">Centromere</location>
        <location evidence="3">Kinetochore</location>
    </subcellularLocation>
    <subcellularLocation>
        <location evidence="2">Cytoplasm</location>
        <location evidence="2">Cytoskeleton</location>
        <location evidence="2">Spindle</location>
    </subcellularLocation>
    <subcellularLocation>
        <location evidence="1">Nucleus</location>
    </subcellularLocation>
</comment>
<keyword evidence="9" id="KW-0493">Microtubule</keyword>
<evidence type="ECO:0000256" key="13">
    <source>
        <dbReference type="ARBA" id="ARBA00023242"/>
    </source>
</evidence>
<dbReference type="PANTHER" id="PTHR28200:SF1">
    <property type="entry name" value="DASH COMPLEX SUBUNIT ASK1"/>
    <property type="match status" value="1"/>
</dbReference>
<feature type="compositionally biased region" description="Pro residues" evidence="16">
    <location>
        <begin position="215"/>
        <end position="234"/>
    </location>
</feature>
<organism evidence="17 18">
    <name type="scientific">Clathrus columnatus</name>
    <dbReference type="NCBI Taxonomy" id="1419009"/>
    <lineage>
        <taxon>Eukaryota</taxon>
        <taxon>Fungi</taxon>
        <taxon>Dikarya</taxon>
        <taxon>Basidiomycota</taxon>
        <taxon>Agaricomycotina</taxon>
        <taxon>Agaricomycetes</taxon>
        <taxon>Phallomycetidae</taxon>
        <taxon>Phallales</taxon>
        <taxon>Clathraceae</taxon>
        <taxon>Clathrus</taxon>
    </lineage>
</organism>
<gene>
    <name evidence="17" type="ORF">Clacol_010132</name>
</gene>
<evidence type="ECO:0000256" key="10">
    <source>
        <dbReference type="ARBA" id="ARBA00022776"/>
    </source>
</evidence>